<evidence type="ECO:0000259" key="2">
    <source>
        <dbReference type="PROSITE" id="PS51192"/>
    </source>
</evidence>
<dbReference type="SUPFAM" id="SSF52540">
    <property type="entry name" value="P-loop containing nucleoside triphosphate hydrolases"/>
    <property type="match status" value="2"/>
</dbReference>
<dbReference type="Pfam" id="PF00271">
    <property type="entry name" value="Helicase_C"/>
    <property type="match status" value="1"/>
</dbReference>
<keyword evidence="4" id="KW-0347">Helicase</keyword>
<dbReference type="PROSITE" id="PS51192">
    <property type="entry name" value="HELICASE_ATP_BIND_1"/>
    <property type="match status" value="1"/>
</dbReference>
<dbReference type="CDD" id="cd18012">
    <property type="entry name" value="DEXQc_arch_SWI2_SNF2"/>
    <property type="match status" value="1"/>
</dbReference>
<dbReference type="InterPro" id="IPR014001">
    <property type="entry name" value="Helicase_ATP-bd"/>
</dbReference>
<dbReference type="InterPro" id="IPR000330">
    <property type="entry name" value="SNF2_N"/>
</dbReference>
<organism evidence="4 5">
    <name type="scientific">Solitalea koreensis</name>
    <dbReference type="NCBI Taxonomy" id="543615"/>
    <lineage>
        <taxon>Bacteria</taxon>
        <taxon>Pseudomonadati</taxon>
        <taxon>Bacteroidota</taxon>
        <taxon>Sphingobacteriia</taxon>
        <taxon>Sphingobacteriales</taxon>
        <taxon>Sphingobacteriaceae</taxon>
        <taxon>Solitalea</taxon>
    </lineage>
</organism>
<dbReference type="PANTHER" id="PTHR10799">
    <property type="entry name" value="SNF2/RAD54 HELICASE FAMILY"/>
    <property type="match status" value="1"/>
</dbReference>
<dbReference type="SMART" id="SM00490">
    <property type="entry name" value="HELICc"/>
    <property type="match status" value="1"/>
</dbReference>
<dbReference type="InterPro" id="IPR027417">
    <property type="entry name" value="P-loop_NTPase"/>
</dbReference>
<feature type="domain" description="Helicase C-terminal" evidence="3">
    <location>
        <begin position="813"/>
        <end position="975"/>
    </location>
</feature>
<dbReference type="InterPro" id="IPR038718">
    <property type="entry name" value="SNF2-like_sf"/>
</dbReference>
<protein>
    <submittedName>
        <fullName evidence="4">Superfamily II DNA or RNA helicase, SNF2 family</fullName>
    </submittedName>
</protein>
<dbReference type="OrthoDB" id="9760715at2"/>
<gene>
    <name evidence="4" type="ORF">SAMN06265350_10412</name>
</gene>
<accession>A0A521CF21</accession>
<dbReference type="SMART" id="SM00487">
    <property type="entry name" value="DEXDc"/>
    <property type="match status" value="1"/>
</dbReference>
<dbReference type="Gene3D" id="3.40.50.10810">
    <property type="entry name" value="Tandem AAA-ATPase domain"/>
    <property type="match status" value="1"/>
</dbReference>
<proteinExistence type="predicted"/>
<dbReference type="PROSITE" id="PS51194">
    <property type="entry name" value="HELICASE_CTER"/>
    <property type="match status" value="1"/>
</dbReference>
<dbReference type="RefSeq" id="WP_142602891.1">
    <property type="nucleotide sequence ID" value="NZ_FXSZ01000004.1"/>
</dbReference>
<evidence type="ECO:0000313" key="5">
    <source>
        <dbReference type="Proteomes" id="UP000315971"/>
    </source>
</evidence>
<dbReference type="Gene3D" id="3.40.50.300">
    <property type="entry name" value="P-loop containing nucleotide triphosphate hydrolases"/>
    <property type="match status" value="1"/>
</dbReference>
<dbReference type="GO" id="GO:0016787">
    <property type="term" value="F:hydrolase activity"/>
    <property type="evidence" value="ECO:0007669"/>
    <property type="project" value="UniProtKB-KW"/>
</dbReference>
<keyword evidence="4" id="KW-0547">Nucleotide-binding</keyword>
<keyword evidence="4" id="KW-0067">ATP-binding</keyword>
<dbReference type="GO" id="GO:0005524">
    <property type="term" value="F:ATP binding"/>
    <property type="evidence" value="ECO:0007669"/>
    <property type="project" value="InterPro"/>
</dbReference>
<sequence length="975" mass="111833">MSVSTKLPFKLIYALDVHPQFGHLLKPFVVQCNEDGNLGFAFKSVTTGNMNDFEINMDDLDRELIGLSELMDPQAVYKKFSDKSTRNIQQFIDKYYVKGKLDKALDPIRTFVRQHTDKLRKRFLELAKSKHVCEFSKEGPPMWKQLNYATAQAELGYFFSRNAEGLCYQVQVFFNQQPVSVTNNGSSLFCLEPVILIAGEMIYSFDENSDGKKLQPFLTRDVIIIPKEREADYFEKFIKPMVAANEVHAAGFDIISETSMPSAVLHIAEEKPSTQQNIFDTARASVTEGLMVFELKFLYGRFTFRSGLGGNTVKLITENDHYTFYKVSRNEIIESDINSWFTSSGLALAGHKIAWPRKKAFDWLSRNYAALKANGVIVKQPEGTSDEAKHYFIGEAKIDLQVSENRDWFDVKAVVRFGEFEIPFISIYQKIKQGKHELVLPNGETAIIPDTWFEHYSGLLNFVQEQEGDVLLLKKHHLALAQELQKNKLLKLNISEKLEQLRNIDQLKEYDLPAGFIGELRPYQKAGYNWMRFLNEFDLGGCLADDMGLGKTVQTLALLQWQKEYMPGHKSLLVLPKSLIYNWHLEARRFAPELKIVVHAGSDRAKTNRHFSKADIVITSYPVLRQDLDLFRSFYFNYIVLDEAQAIKNPSSTIAQSVMELQGKHRLILTGTPVENSTMDLWSQMNFINQGLLGTQTWFKKEYTQAIEKNADENRAIRLHAMVKPFVLRRLKSQVAADLPEKTINIHYCAMSSDQEEIYERMKAQCRRLILEELEEGKSKFQLLEGLMRLRQIANHPQLADKKYDGLSGKLDEVKDMLQTVTDEKNKVLVFSQFVNHLQLVRTFLEEQCISYCYLDGSTENRQEQVDRFQNDETVKVFLISLKAGGTGLNLTRAGYVFLLDPWWNPAAEAQAIDRAHRIGQKNTVMVYKFITKDTVEEKILALQDSKTRLAQSLITAEEGFVKSLSKEDIESLLS</sequence>
<dbReference type="CDD" id="cd18793">
    <property type="entry name" value="SF2_C_SNF"/>
    <property type="match status" value="1"/>
</dbReference>
<dbReference type="Proteomes" id="UP000315971">
    <property type="component" value="Unassembled WGS sequence"/>
</dbReference>
<dbReference type="AlphaFoldDB" id="A0A521CF21"/>
<dbReference type="InterPro" id="IPR001650">
    <property type="entry name" value="Helicase_C-like"/>
</dbReference>
<evidence type="ECO:0000313" key="4">
    <source>
        <dbReference type="EMBL" id="SMO58036.1"/>
    </source>
</evidence>
<evidence type="ECO:0000259" key="3">
    <source>
        <dbReference type="PROSITE" id="PS51194"/>
    </source>
</evidence>
<keyword evidence="1" id="KW-0378">Hydrolase</keyword>
<dbReference type="InterPro" id="IPR049730">
    <property type="entry name" value="SNF2/RAD54-like_C"/>
</dbReference>
<dbReference type="EMBL" id="FXSZ01000004">
    <property type="protein sequence ID" value="SMO58036.1"/>
    <property type="molecule type" value="Genomic_DNA"/>
</dbReference>
<name>A0A521CF21_9SPHI</name>
<dbReference type="GO" id="GO:0004386">
    <property type="term" value="F:helicase activity"/>
    <property type="evidence" value="ECO:0007669"/>
    <property type="project" value="UniProtKB-KW"/>
</dbReference>
<reference evidence="4 5" key="1">
    <citation type="submission" date="2017-05" db="EMBL/GenBank/DDBJ databases">
        <authorList>
            <person name="Varghese N."/>
            <person name="Submissions S."/>
        </authorList>
    </citation>
    <scope>NUCLEOTIDE SEQUENCE [LARGE SCALE GENOMIC DNA]</scope>
    <source>
        <strain evidence="4 5">DSM 21342</strain>
    </source>
</reference>
<feature type="domain" description="Helicase ATP-binding" evidence="2">
    <location>
        <begin position="532"/>
        <end position="691"/>
    </location>
</feature>
<dbReference type="Pfam" id="PF00176">
    <property type="entry name" value="SNF2-rel_dom"/>
    <property type="match status" value="1"/>
</dbReference>
<evidence type="ECO:0000256" key="1">
    <source>
        <dbReference type="ARBA" id="ARBA00022801"/>
    </source>
</evidence>
<keyword evidence="5" id="KW-1185">Reference proteome</keyword>